<reference evidence="8" key="1">
    <citation type="journal article" date="2020" name="Stud. Mycol.">
        <title>101 Dothideomycetes genomes: a test case for predicting lifestyles and emergence of pathogens.</title>
        <authorList>
            <person name="Haridas S."/>
            <person name="Albert R."/>
            <person name="Binder M."/>
            <person name="Bloem J."/>
            <person name="Labutti K."/>
            <person name="Salamov A."/>
            <person name="Andreopoulos B."/>
            <person name="Baker S."/>
            <person name="Barry K."/>
            <person name="Bills G."/>
            <person name="Bluhm B."/>
            <person name="Cannon C."/>
            <person name="Castanera R."/>
            <person name="Culley D."/>
            <person name="Daum C."/>
            <person name="Ezra D."/>
            <person name="Gonzalez J."/>
            <person name="Henrissat B."/>
            <person name="Kuo A."/>
            <person name="Liang C."/>
            <person name="Lipzen A."/>
            <person name="Lutzoni F."/>
            <person name="Magnuson J."/>
            <person name="Mondo S."/>
            <person name="Nolan M."/>
            <person name="Ohm R."/>
            <person name="Pangilinan J."/>
            <person name="Park H.-J."/>
            <person name="Ramirez L."/>
            <person name="Alfaro M."/>
            <person name="Sun H."/>
            <person name="Tritt A."/>
            <person name="Yoshinaga Y."/>
            <person name="Zwiers L.-H."/>
            <person name="Turgeon B."/>
            <person name="Goodwin S."/>
            <person name="Spatafora J."/>
            <person name="Crous P."/>
            <person name="Grigoriev I."/>
        </authorList>
    </citation>
    <scope>NUCLEOTIDE SEQUENCE</scope>
    <source>
        <strain evidence="8">CBS 121167</strain>
    </source>
</reference>
<proteinExistence type="inferred from homology"/>
<name>A0A6A6BRJ6_9PEZI</name>
<dbReference type="GeneID" id="54297463"/>
<evidence type="ECO:0000259" key="7">
    <source>
        <dbReference type="PROSITE" id="PS50059"/>
    </source>
</evidence>
<protein>
    <recommendedName>
        <fullName evidence="6">peptidylprolyl isomerase</fullName>
        <ecNumber evidence="6">5.2.1.8</ecNumber>
    </recommendedName>
</protein>
<dbReference type="Proteomes" id="UP000799438">
    <property type="component" value="Unassembled WGS sequence"/>
</dbReference>
<dbReference type="Gene3D" id="3.10.50.40">
    <property type="match status" value="1"/>
</dbReference>
<evidence type="ECO:0000256" key="1">
    <source>
        <dbReference type="ARBA" id="ARBA00000971"/>
    </source>
</evidence>
<sequence length="183" mass="19470">MPARGLELLRPRPSDVSHPIKSSLSALLLLHHICHLHPAATAFLQPHHLSESCTAAAMGVEKKVINPGNGVDLPQKGDDVTMEYTGYLYDSAQAANDFKGKKFDSSVGRGDFVTKIGQGRVIKGWDEGILGTSSQEGMSLGEKATLTISSDFGYGSRGFPGHIPPNASLVFDVELKAINGKTA</sequence>
<gene>
    <name evidence="8" type="ORF">K452DRAFT_284596</name>
</gene>
<dbReference type="Pfam" id="PF00254">
    <property type="entry name" value="FKBP_C"/>
    <property type="match status" value="1"/>
</dbReference>
<evidence type="ECO:0000313" key="9">
    <source>
        <dbReference type="Proteomes" id="UP000799438"/>
    </source>
</evidence>
<dbReference type="GO" id="GO:0003755">
    <property type="term" value="F:peptidyl-prolyl cis-trans isomerase activity"/>
    <property type="evidence" value="ECO:0007669"/>
    <property type="project" value="UniProtKB-KW"/>
</dbReference>
<keyword evidence="3 6" id="KW-0697">Rotamase</keyword>
<dbReference type="InterPro" id="IPR046357">
    <property type="entry name" value="PPIase_dom_sf"/>
</dbReference>
<evidence type="ECO:0000313" key="8">
    <source>
        <dbReference type="EMBL" id="KAF2145201.1"/>
    </source>
</evidence>
<comment type="catalytic activity">
    <reaction evidence="1 6">
        <text>[protein]-peptidylproline (omega=180) = [protein]-peptidylproline (omega=0)</text>
        <dbReference type="Rhea" id="RHEA:16237"/>
        <dbReference type="Rhea" id="RHEA-COMP:10747"/>
        <dbReference type="Rhea" id="RHEA-COMP:10748"/>
        <dbReference type="ChEBI" id="CHEBI:83833"/>
        <dbReference type="ChEBI" id="CHEBI:83834"/>
        <dbReference type="EC" id="5.2.1.8"/>
    </reaction>
</comment>
<keyword evidence="4 6" id="KW-0413">Isomerase</keyword>
<dbReference type="PROSITE" id="PS50059">
    <property type="entry name" value="FKBP_PPIASE"/>
    <property type="match status" value="1"/>
</dbReference>
<evidence type="ECO:0000256" key="2">
    <source>
        <dbReference type="ARBA" id="ARBA00002388"/>
    </source>
</evidence>
<organism evidence="8 9">
    <name type="scientific">Aplosporella prunicola CBS 121167</name>
    <dbReference type="NCBI Taxonomy" id="1176127"/>
    <lineage>
        <taxon>Eukaryota</taxon>
        <taxon>Fungi</taxon>
        <taxon>Dikarya</taxon>
        <taxon>Ascomycota</taxon>
        <taxon>Pezizomycotina</taxon>
        <taxon>Dothideomycetes</taxon>
        <taxon>Dothideomycetes incertae sedis</taxon>
        <taxon>Botryosphaeriales</taxon>
        <taxon>Aplosporellaceae</taxon>
        <taxon>Aplosporella</taxon>
    </lineage>
</organism>
<dbReference type="EC" id="5.2.1.8" evidence="6"/>
<dbReference type="SUPFAM" id="SSF54534">
    <property type="entry name" value="FKBP-like"/>
    <property type="match status" value="1"/>
</dbReference>
<dbReference type="RefSeq" id="XP_033400913.1">
    <property type="nucleotide sequence ID" value="XM_033539967.1"/>
</dbReference>
<evidence type="ECO:0000256" key="6">
    <source>
        <dbReference type="PROSITE-ProRule" id="PRU00277"/>
    </source>
</evidence>
<dbReference type="InterPro" id="IPR050689">
    <property type="entry name" value="FKBP-type_PPIase"/>
</dbReference>
<comment type="similarity">
    <text evidence="5">Belongs to the FKBP-type PPIase family. FKBP1 subfamily.</text>
</comment>
<comment type="function">
    <text evidence="2">PPIases accelerate the folding of proteins. It catalyzes the cis-trans isomerization of proline imidic peptide bonds in oligopeptides.</text>
</comment>
<feature type="domain" description="PPIase FKBP-type" evidence="7">
    <location>
        <begin position="77"/>
        <end position="179"/>
    </location>
</feature>
<evidence type="ECO:0000256" key="3">
    <source>
        <dbReference type="ARBA" id="ARBA00023110"/>
    </source>
</evidence>
<dbReference type="AlphaFoldDB" id="A0A6A6BRJ6"/>
<evidence type="ECO:0000256" key="5">
    <source>
        <dbReference type="ARBA" id="ARBA00038106"/>
    </source>
</evidence>
<dbReference type="EMBL" id="ML995478">
    <property type="protein sequence ID" value="KAF2145201.1"/>
    <property type="molecule type" value="Genomic_DNA"/>
</dbReference>
<dbReference type="PANTHER" id="PTHR10516:SF447">
    <property type="entry name" value="FK506-BINDING PROTEIN 1B"/>
    <property type="match status" value="1"/>
</dbReference>
<evidence type="ECO:0000256" key="4">
    <source>
        <dbReference type="ARBA" id="ARBA00023235"/>
    </source>
</evidence>
<keyword evidence="9" id="KW-1185">Reference proteome</keyword>
<accession>A0A6A6BRJ6</accession>
<dbReference type="FunFam" id="3.10.50.40:FF:000050">
    <property type="entry name" value="Peptidylprolyl isomerase"/>
    <property type="match status" value="1"/>
</dbReference>
<dbReference type="InterPro" id="IPR001179">
    <property type="entry name" value="PPIase_FKBP_dom"/>
</dbReference>
<dbReference type="GO" id="GO:0005737">
    <property type="term" value="C:cytoplasm"/>
    <property type="evidence" value="ECO:0007669"/>
    <property type="project" value="TreeGrafter"/>
</dbReference>
<dbReference type="PANTHER" id="PTHR10516">
    <property type="entry name" value="PEPTIDYL-PROLYL CIS-TRANS ISOMERASE"/>
    <property type="match status" value="1"/>
</dbReference>
<dbReference type="OrthoDB" id="1902587at2759"/>